<feature type="transmembrane region" description="Helical" evidence="2">
    <location>
        <begin position="9"/>
        <end position="31"/>
    </location>
</feature>
<dbReference type="InterPro" id="IPR036950">
    <property type="entry name" value="PBP_transglycosylase"/>
</dbReference>
<dbReference type="InterPro" id="IPR023346">
    <property type="entry name" value="Lysozyme-like_dom_sf"/>
</dbReference>
<evidence type="ECO:0000259" key="3">
    <source>
        <dbReference type="Pfam" id="PF00912"/>
    </source>
</evidence>
<accession>A0A382M8H9</accession>
<dbReference type="GO" id="GO:0030288">
    <property type="term" value="C:outer membrane-bounded periplasmic space"/>
    <property type="evidence" value="ECO:0007669"/>
    <property type="project" value="TreeGrafter"/>
</dbReference>
<organism evidence="4">
    <name type="scientific">marine metagenome</name>
    <dbReference type="NCBI Taxonomy" id="408172"/>
    <lineage>
        <taxon>unclassified sequences</taxon>
        <taxon>metagenomes</taxon>
        <taxon>ecological metagenomes</taxon>
    </lineage>
</organism>
<feature type="domain" description="Glycosyl transferase family 51" evidence="3">
    <location>
        <begin position="57"/>
        <end position="109"/>
    </location>
</feature>
<dbReference type="EMBL" id="UINC01091871">
    <property type="protein sequence ID" value="SVC44980.1"/>
    <property type="molecule type" value="Genomic_DNA"/>
</dbReference>
<dbReference type="GO" id="GO:0008955">
    <property type="term" value="F:peptidoglycan glycosyltransferase activity"/>
    <property type="evidence" value="ECO:0007669"/>
    <property type="project" value="TreeGrafter"/>
</dbReference>
<evidence type="ECO:0000256" key="2">
    <source>
        <dbReference type="SAM" id="Phobius"/>
    </source>
</evidence>
<keyword evidence="1" id="KW-0808">Transferase</keyword>
<evidence type="ECO:0000256" key="1">
    <source>
        <dbReference type="ARBA" id="ARBA00022679"/>
    </source>
</evidence>
<dbReference type="Pfam" id="PF00912">
    <property type="entry name" value="Transgly"/>
    <property type="match status" value="1"/>
</dbReference>
<protein>
    <recommendedName>
        <fullName evidence="3">Glycosyl transferase family 51 domain-containing protein</fullName>
    </recommendedName>
</protein>
<proteinExistence type="predicted"/>
<dbReference type="PANTHER" id="PTHR32282">
    <property type="entry name" value="BINDING PROTEIN TRANSPEPTIDASE, PUTATIVE-RELATED"/>
    <property type="match status" value="1"/>
</dbReference>
<dbReference type="InterPro" id="IPR050396">
    <property type="entry name" value="Glycosyltr_51/Transpeptidase"/>
</dbReference>
<dbReference type="InterPro" id="IPR001264">
    <property type="entry name" value="Glyco_trans_51"/>
</dbReference>
<feature type="non-terminal residue" evidence="4">
    <location>
        <position position="110"/>
    </location>
</feature>
<dbReference type="SUPFAM" id="SSF53955">
    <property type="entry name" value="Lysozyme-like"/>
    <property type="match status" value="1"/>
</dbReference>
<evidence type="ECO:0000313" key="4">
    <source>
        <dbReference type="EMBL" id="SVC44980.1"/>
    </source>
</evidence>
<gene>
    <name evidence="4" type="ORF">METZ01_LOCUS297834</name>
</gene>
<keyword evidence="2" id="KW-0812">Transmembrane</keyword>
<name>A0A382M8H9_9ZZZZ</name>
<sequence length="110" mass="12770">MNRNLATKIALAAVVCTCLYTIGGVFVYAMFSSNLPNIDELETTQPKRVTHVYAADGQHLMDFREENREIIREFDEIPLAMRDALISIEDRRFFSHWGIDLRRIFGAIYR</sequence>
<dbReference type="Gene3D" id="1.10.3810.10">
    <property type="entry name" value="Biosynthetic peptidoglycan transglycosylase-like"/>
    <property type="match status" value="1"/>
</dbReference>
<reference evidence="4" key="1">
    <citation type="submission" date="2018-05" db="EMBL/GenBank/DDBJ databases">
        <authorList>
            <person name="Lanie J.A."/>
            <person name="Ng W.-L."/>
            <person name="Kazmierczak K.M."/>
            <person name="Andrzejewski T.M."/>
            <person name="Davidsen T.M."/>
            <person name="Wayne K.J."/>
            <person name="Tettelin H."/>
            <person name="Glass J.I."/>
            <person name="Rusch D."/>
            <person name="Podicherti R."/>
            <person name="Tsui H.-C.T."/>
            <person name="Winkler M.E."/>
        </authorList>
    </citation>
    <scope>NUCLEOTIDE SEQUENCE</scope>
</reference>
<keyword evidence="2" id="KW-1133">Transmembrane helix</keyword>
<dbReference type="GO" id="GO:0009252">
    <property type="term" value="P:peptidoglycan biosynthetic process"/>
    <property type="evidence" value="ECO:0007669"/>
    <property type="project" value="TreeGrafter"/>
</dbReference>
<keyword evidence="2" id="KW-0472">Membrane</keyword>
<dbReference type="AlphaFoldDB" id="A0A382M8H9"/>
<dbReference type="PANTHER" id="PTHR32282:SF33">
    <property type="entry name" value="PEPTIDOGLYCAN GLYCOSYLTRANSFERASE"/>
    <property type="match status" value="1"/>
</dbReference>